<dbReference type="InterPro" id="IPR006076">
    <property type="entry name" value="FAD-dep_OxRdtase"/>
</dbReference>
<keyword evidence="3" id="KW-1185">Reference proteome</keyword>
<evidence type="ECO:0000313" key="2">
    <source>
        <dbReference type="EMBL" id="GIN94787.1"/>
    </source>
</evidence>
<dbReference type="PRINTS" id="PR00420">
    <property type="entry name" value="RNGMNOXGNASE"/>
</dbReference>
<dbReference type="InterPro" id="IPR036188">
    <property type="entry name" value="FAD/NAD-bd_sf"/>
</dbReference>
<dbReference type="RefSeq" id="WP_212952894.1">
    <property type="nucleotide sequence ID" value="NZ_BORJ01000001.1"/>
</dbReference>
<dbReference type="EMBL" id="BORJ01000001">
    <property type="protein sequence ID" value="GIN94787.1"/>
    <property type="molecule type" value="Genomic_DNA"/>
</dbReference>
<evidence type="ECO:0000259" key="1">
    <source>
        <dbReference type="Pfam" id="PF01266"/>
    </source>
</evidence>
<proteinExistence type="predicted"/>
<feature type="domain" description="FAD dependent oxidoreductase" evidence="1">
    <location>
        <begin position="27"/>
        <end position="379"/>
    </location>
</feature>
<dbReference type="Gene3D" id="3.30.9.10">
    <property type="entry name" value="D-Amino Acid Oxidase, subunit A, domain 2"/>
    <property type="match status" value="1"/>
</dbReference>
<sequence>MNTMSLWEATANTGNARPSLEGEHHADVVIIGAGFTGLSAAYHLQKKGLSSIVVEQNTVGWGASGRNGGMILPGYKPTMGELTKKYGLEEAKQLNQIALDGMELVKDIIEQHKIECSLDHGGYLLLSEKKRFKSMLIEETEMLNRQFGSNTKYLEGYELKQEIDSPYFSYGLMDPHSYSFHPLNYALGLADAAELSGAKIYENTKACDIQRASGNVTVSTEKGKVIAKEVIAATDGYSSSLTKQLDRAVIPVASYLVATERLGKDLAESLIPNNRMVFDTSNVINYFRRSPDGRMVYGGSGMRHTGHEKYYRELQQKMVTVFPQLSDHKIEYKWGGLIGVTMDMFPMIGKMEDGVYFATGYCGHGASFATLLGQMLSQWITGEERVSRRFESIPLRSFPFSSQKSMLINLANCYYRVVDAIT</sequence>
<dbReference type="Gene3D" id="3.50.50.60">
    <property type="entry name" value="FAD/NAD(P)-binding domain"/>
    <property type="match status" value="1"/>
</dbReference>
<name>A0ABQ4KRX8_SIMTE</name>
<dbReference type="PANTHER" id="PTHR13847">
    <property type="entry name" value="SARCOSINE DEHYDROGENASE-RELATED"/>
    <property type="match status" value="1"/>
</dbReference>
<dbReference type="SUPFAM" id="SSF51905">
    <property type="entry name" value="FAD/NAD(P)-binding domain"/>
    <property type="match status" value="1"/>
</dbReference>
<gene>
    <name evidence="2" type="ORF">J6TS1_06570</name>
</gene>
<evidence type="ECO:0000313" key="3">
    <source>
        <dbReference type="Proteomes" id="UP000680670"/>
    </source>
</evidence>
<dbReference type="Pfam" id="PF01266">
    <property type="entry name" value="DAO"/>
    <property type="match status" value="1"/>
</dbReference>
<accession>A0ABQ4KRX8</accession>
<organism evidence="2 3">
    <name type="scientific">Siminovitchia terrae</name>
    <name type="common">Bacillus terrae</name>
    <dbReference type="NCBI Taxonomy" id="1914933"/>
    <lineage>
        <taxon>Bacteria</taxon>
        <taxon>Bacillati</taxon>
        <taxon>Bacillota</taxon>
        <taxon>Bacilli</taxon>
        <taxon>Bacillales</taxon>
        <taxon>Bacillaceae</taxon>
        <taxon>Siminovitchia</taxon>
    </lineage>
</organism>
<dbReference type="Proteomes" id="UP000680670">
    <property type="component" value="Unassembled WGS sequence"/>
</dbReference>
<reference evidence="2 3" key="1">
    <citation type="submission" date="2021-03" db="EMBL/GenBank/DDBJ databases">
        <title>Antimicrobial resistance genes in bacteria isolated from Japanese honey, and their potential for conferring macrolide and lincosamide resistance in the American foulbrood pathogen Paenibacillus larvae.</title>
        <authorList>
            <person name="Okamoto M."/>
            <person name="Kumagai M."/>
            <person name="Kanamori H."/>
            <person name="Takamatsu D."/>
        </authorList>
    </citation>
    <scope>NUCLEOTIDE SEQUENCE [LARGE SCALE GENOMIC DNA]</scope>
    <source>
        <strain evidence="2 3">J6TS1</strain>
    </source>
</reference>
<comment type="caution">
    <text evidence="2">The sequence shown here is derived from an EMBL/GenBank/DDBJ whole genome shotgun (WGS) entry which is preliminary data.</text>
</comment>
<dbReference type="PANTHER" id="PTHR13847:SF281">
    <property type="entry name" value="FAD DEPENDENT OXIDOREDUCTASE DOMAIN-CONTAINING PROTEIN"/>
    <property type="match status" value="1"/>
</dbReference>
<protein>
    <submittedName>
        <fullName evidence="2">Oxidoreductase</fullName>
    </submittedName>
</protein>